<accession>A0A838Y0X4</accession>
<keyword evidence="3" id="KW-0812">Transmembrane</keyword>
<feature type="coiled-coil region" evidence="1">
    <location>
        <begin position="42"/>
        <end position="78"/>
    </location>
</feature>
<feature type="domain" description="Type VI lipase adapter protein Tla3 N-terminal" evidence="4">
    <location>
        <begin position="81"/>
        <end position="220"/>
    </location>
</feature>
<dbReference type="RefSeq" id="WP_220272814.1">
    <property type="nucleotide sequence ID" value="NZ_JACERN010000031.1"/>
</dbReference>
<proteinExistence type="predicted"/>
<feature type="region of interest" description="Disordered" evidence="2">
    <location>
        <begin position="489"/>
        <end position="524"/>
    </location>
</feature>
<keyword evidence="3" id="KW-1133">Transmembrane helix</keyword>
<dbReference type="Pfam" id="PF11394">
    <property type="entry name" value="Tla3_N"/>
    <property type="match status" value="1"/>
</dbReference>
<keyword evidence="3" id="KW-0472">Membrane</keyword>
<feature type="transmembrane region" description="Helical" evidence="3">
    <location>
        <begin position="21"/>
        <end position="42"/>
    </location>
</feature>
<reference evidence="6 7" key="1">
    <citation type="submission" date="2020-07" db="EMBL/GenBank/DDBJ databases">
        <title>Draft genome sequence of violacein-producing bacteria and related species.</title>
        <authorList>
            <person name="Wilson H.S."/>
            <person name="De Leon M.E."/>
        </authorList>
    </citation>
    <scope>NUCLEOTIDE SEQUENCE [LARGE SCALE GENOMIC DNA]</scope>
    <source>
        <strain evidence="6 7">HSC-21Su07</strain>
    </source>
</reference>
<protein>
    <submittedName>
        <fullName evidence="6">DUF2875 family protein</fullName>
    </submittedName>
</protein>
<name>A0A838Y0X4_9NEIS</name>
<keyword evidence="1" id="KW-0175">Coiled coil</keyword>
<organism evidence="6 7">
    <name type="scientific">Aquitalea aquatica</name>
    <dbReference type="NCBI Taxonomy" id="3044273"/>
    <lineage>
        <taxon>Bacteria</taxon>
        <taxon>Pseudomonadati</taxon>
        <taxon>Pseudomonadota</taxon>
        <taxon>Betaproteobacteria</taxon>
        <taxon>Neisseriales</taxon>
        <taxon>Chromobacteriaceae</taxon>
        <taxon>Aquitalea</taxon>
    </lineage>
</organism>
<evidence type="ECO:0000256" key="2">
    <source>
        <dbReference type="SAM" id="MobiDB-lite"/>
    </source>
</evidence>
<evidence type="ECO:0000259" key="4">
    <source>
        <dbReference type="Pfam" id="PF11394"/>
    </source>
</evidence>
<evidence type="ECO:0000256" key="3">
    <source>
        <dbReference type="SAM" id="Phobius"/>
    </source>
</evidence>
<dbReference type="Proteomes" id="UP000545606">
    <property type="component" value="Unassembled WGS sequence"/>
</dbReference>
<dbReference type="InterPro" id="IPR021531">
    <property type="entry name" value="Tla3_N"/>
</dbReference>
<sequence length="524" mass="59308">METAIRPSSLIMESTPMLQRLAWWLLPPLLFIATLFTSQWALASSRLNAAEAQQQQQAEEEEAQKAQAAQAVADAKAQQQFALEIRSIGVTVDRFRQMKLWQRIDEVNNPWQNVLVQDPQAYPWDDHERDLINTQRANKTLENTLRLWVERWPIPVLVSDGIKMRTNRILWAQNGSGLGIHMFTGLGAHQGEGGDVLVQQLFRFFDENPTLPAAVLLSFDSQEDHPPYGRKERFIPTMPDSMAAILVTRTDRVNQFIRPYAVDVPYDINKNDTKYDVIKLWNFFFPAERAYTAANKGQQVMPTAYWNEHAKTLISQVDPNAGQGGMIPFWHQGKEGFKPTPWMPVRWTKWQLEEEYDRAPLVGYLHRPIEVKLTGDLHQQTQAMAVAWKAALATLPDGQAPQWLFYDTAGNDKRIIPFSSAMALPDTPHKLDFSDAKRSYNLTRRVADTGASSPFIQLGLATMRSYDKGGVSATLNLRQDGRASIIMVSPPSTAEKAKNKPNDNNGGPALDPSKPYDPFVEKRL</sequence>
<dbReference type="Pfam" id="PF20995">
    <property type="entry name" value="Tla3_C"/>
    <property type="match status" value="1"/>
</dbReference>
<evidence type="ECO:0000259" key="5">
    <source>
        <dbReference type="Pfam" id="PF20995"/>
    </source>
</evidence>
<gene>
    <name evidence="6" type="ORF">H2Z84_11965</name>
</gene>
<comment type="caution">
    <text evidence="6">The sequence shown here is derived from an EMBL/GenBank/DDBJ whole genome shotgun (WGS) entry which is preliminary data.</text>
</comment>
<evidence type="ECO:0000313" key="6">
    <source>
        <dbReference type="EMBL" id="MBA4709090.1"/>
    </source>
</evidence>
<evidence type="ECO:0000313" key="7">
    <source>
        <dbReference type="Proteomes" id="UP000545606"/>
    </source>
</evidence>
<keyword evidence="7" id="KW-1185">Reference proteome</keyword>
<dbReference type="AlphaFoldDB" id="A0A838Y0X4"/>
<dbReference type="EMBL" id="JACERN010000031">
    <property type="protein sequence ID" value="MBA4709090.1"/>
    <property type="molecule type" value="Genomic_DNA"/>
</dbReference>
<evidence type="ECO:0000256" key="1">
    <source>
        <dbReference type="SAM" id="Coils"/>
    </source>
</evidence>
<dbReference type="InterPro" id="IPR048303">
    <property type="entry name" value="Tla3_C"/>
</dbReference>
<feature type="domain" description="Type VI lipase adapter protein Tla3 C-terminal" evidence="5">
    <location>
        <begin position="363"/>
        <end position="490"/>
    </location>
</feature>